<keyword evidence="1" id="KW-0472">Membrane</keyword>
<dbReference type="PANTHER" id="PTHR44516:SF11">
    <property type="entry name" value="2-METHYL-6-PHYTYL-1,4-HYDROQUINONE METHYLTRANSFERASE 2, CHLOROPLASTIC"/>
    <property type="match status" value="1"/>
</dbReference>
<proteinExistence type="predicted"/>
<feature type="transmembrane region" description="Helical" evidence="1">
    <location>
        <begin position="238"/>
        <end position="264"/>
    </location>
</feature>
<dbReference type="InterPro" id="IPR031164">
    <property type="entry name" value="SAM_MPBQ_MSBQ_MT"/>
</dbReference>
<dbReference type="Pfam" id="PF08241">
    <property type="entry name" value="Methyltransf_11"/>
    <property type="match status" value="1"/>
</dbReference>
<dbReference type="InterPro" id="IPR029063">
    <property type="entry name" value="SAM-dependent_MTases_sf"/>
</dbReference>
<dbReference type="PROSITE" id="PS51734">
    <property type="entry name" value="SAM_MPBQ_MSBQ_MT"/>
    <property type="match status" value="1"/>
</dbReference>
<dbReference type="SUPFAM" id="SSF53335">
    <property type="entry name" value="S-adenosyl-L-methionine-dependent methyltransferases"/>
    <property type="match status" value="1"/>
</dbReference>
<dbReference type="InterPro" id="IPR044649">
    <property type="entry name" value="MPBQ/MSBQ_MT"/>
</dbReference>
<dbReference type="CDD" id="cd02440">
    <property type="entry name" value="AdoMet_MTases"/>
    <property type="match status" value="1"/>
</dbReference>
<dbReference type="Gene3D" id="3.40.50.150">
    <property type="entry name" value="Vaccinia Virus protein VP39"/>
    <property type="match status" value="1"/>
</dbReference>
<keyword evidence="3" id="KW-0808">Transferase</keyword>
<gene>
    <name evidence="3" type="ORF">Ctob_000325</name>
</gene>
<keyword evidence="1" id="KW-0812">Transmembrane</keyword>
<keyword evidence="4" id="KW-1185">Reference proteome</keyword>
<dbReference type="EMBL" id="JWZX01003143">
    <property type="protein sequence ID" value="KOO23939.1"/>
    <property type="molecule type" value="Genomic_DNA"/>
</dbReference>
<dbReference type="OrthoDB" id="10017101at2759"/>
<dbReference type="Proteomes" id="UP000037460">
    <property type="component" value="Unassembled WGS sequence"/>
</dbReference>
<dbReference type="AlphaFoldDB" id="A0A0M0JBH9"/>
<accession>A0A0M0JBH9</accession>
<organism evidence="3 4">
    <name type="scientific">Chrysochromulina tobinii</name>
    <dbReference type="NCBI Taxonomy" id="1460289"/>
    <lineage>
        <taxon>Eukaryota</taxon>
        <taxon>Haptista</taxon>
        <taxon>Haptophyta</taxon>
        <taxon>Prymnesiophyceae</taxon>
        <taxon>Prymnesiales</taxon>
        <taxon>Chrysochromulinaceae</taxon>
        <taxon>Chrysochromulina</taxon>
    </lineage>
</organism>
<feature type="domain" description="MPBQ/MBSQ family SAM-binding methyltransferase profile" evidence="2">
    <location>
        <begin position="4"/>
        <end position="187"/>
    </location>
</feature>
<name>A0A0M0JBH9_9EUKA</name>
<keyword evidence="1" id="KW-1133">Transmembrane helix</keyword>
<reference evidence="4" key="1">
    <citation type="journal article" date="2015" name="PLoS Genet.">
        <title>Genome Sequence and Transcriptome Analyses of Chrysochromulina tobin: Metabolic Tools for Enhanced Algal Fitness in the Prominent Order Prymnesiales (Haptophyceae).</title>
        <authorList>
            <person name="Hovde B.T."/>
            <person name="Deodato C.R."/>
            <person name="Hunsperger H.M."/>
            <person name="Ryken S.A."/>
            <person name="Yost W."/>
            <person name="Jha R.K."/>
            <person name="Patterson J."/>
            <person name="Monnat R.J. Jr."/>
            <person name="Barlow S.B."/>
            <person name="Starkenburg S.R."/>
            <person name="Cattolico R.A."/>
        </authorList>
    </citation>
    <scope>NUCLEOTIDE SEQUENCE</scope>
    <source>
        <strain evidence="4">CCMP291</strain>
    </source>
</reference>
<evidence type="ECO:0000313" key="4">
    <source>
        <dbReference type="Proteomes" id="UP000037460"/>
    </source>
</evidence>
<sequence length="274" mass="30149">MKLEGLCSQTEAWLFYYGWSRVYDRMQPFFTSNEMREAGLDLANLNGPLKILDVGAGTGTLSLQVAKRCGAERLTLLDQSAQMLNQAKAKLPLAPCEFVLSDAQTLPFDDDSFDRVVSSGSFYYFPDPVAALREQLRVVRPGGCVLVMGSLQPKPLFIRFFAQMFNRFPTEEQYHAWFAEAGLTDVKAIHVSNPWNAKQYAIAICGVKAPGTANPPRNLPLPDTPTTRLHRLAKLPLVLARFGLALGAFFVIGPLQVATAAIGMHRLKAAQATS</sequence>
<dbReference type="InterPro" id="IPR013216">
    <property type="entry name" value="Methyltransf_11"/>
</dbReference>
<dbReference type="PANTHER" id="PTHR44516">
    <property type="entry name" value="2-METHYL-6-PHYTYL-1,4-HYDROQUINONE METHYLTRANSFERASE, CHLOROPLASTIC"/>
    <property type="match status" value="1"/>
</dbReference>
<dbReference type="GO" id="GO:0032259">
    <property type="term" value="P:methylation"/>
    <property type="evidence" value="ECO:0007669"/>
    <property type="project" value="UniProtKB-KW"/>
</dbReference>
<evidence type="ECO:0000259" key="2">
    <source>
        <dbReference type="PROSITE" id="PS51734"/>
    </source>
</evidence>
<comment type="caution">
    <text evidence="3">The sequence shown here is derived from an EMBL/GenBank/DDBJ whole genome shotgun (WGS) entry which is preliminary data.</text>
</comment>
<protein>
    <submittedName>
        <fullName evidence="3">Mpbq msbq methyltransferase</fullName>
    </submittedName>
</protein>
<dbReference type="GO" id="GO:0051741">
    <property type="term" value="F:2-methyl-6-phytyl-1,4-benzoquinone methyltransferase activity"/>
    <property type="evidence" value="ECO:0007669"/>
    <property type="project" value="InterPro"/>
</dbReference>
<evidence type="ECO:0000256" key="1">
    <source>
        <dbReference type="SAM" id="Phobius"/>
    </source>
</evidence>
<evidence type="ECO:0000313" key="3">
    <source>
        <dbReference type="EMBL" id="KOO23939.1"/>
    </source>
</evidence>
<keyword evidence="3" id="KW-0489">Methyltransferase</keyword>